<dbReference type="InterPro" id="IPR030791">
    <property type="entry name" value="Rotatin"/>
</dbReference>
<dbReference type="GO" id="GO:0007099">
    <property type="term" value="P:centriole replication"/>
    <property type="evidence" value="ECO:0007669"/>
    <property type="project" value="TreeGrafter"/>
</dbReference>
<sequence length="2717" mass="306993">MNFRVSDNNNVDQFMQLVEKLSHPLEEIRCRTLANIHSKLDRGLLPSDRECLSKLVKSLLLSLQKDPSFETNRIFIVLKSLLANPEVKAFVVLAGGLSLLTKMRNSLINDELKKHIDDICAMITENPSINETHDVSLSNAHKGVDASSYFNCCGSASVTLTSSYSSQTRKVSFNLSVTRGNSSTSDGSRFSSCYSSDFFHQNYFLYFPTITLTKADVGVLRTTLKSVCSKESNMCLSGIHFLRDVVLKDFPAELFLQRTEFITNLFRILNGNNLELIYATVSFLIKFCHALIERVYYHLDPNNYKFSITHSGDPLTPRGPPDTLSLSETDQTGFTFCDSMQQNGSVSATIKANVVNSDEDVRRQSYSLVEFCFQLFSTITSSLLMVFEYHNQDTEQGSAYISKSSISHNCDWKYKIESEILLLLDVGISLLLTSLSPHRRTHPILEVSQNNQISDLTSFTNFVFLVSPPTTDLIKSSDLPSDFYTCMQQFGSVLSLYSTNHRHYSTKLSKSHVSWNTSEMIDYIAKAQLPCECQRQTYIGLITQTFRLISSLFTPETALAVLPVEVKTQLSISLLDVSVLIESEVENDSQKYGLPAYIAMFNSTIYSSWLLFHQLRLSMFSLIDFLDNSEQFLLSNTTNEQINETNLNLAMNAVNSLDVTGSTRFASNYIQFLSRFYVTHQNISATVLWHGQLVLLQMLSHEMVAVRKATYSELLKLLKIAINPNFAADPSSSLETVNFLIEEDILCEWINFGLKDENSEVSSLACEGLSLLLNSYEYISDYGWKKLRRLLIESTSPSPSIKVSRPLTISLGPFAFKNPQTSSSDINTLGSIILDWCLGRMSSLGKQNLEEQNLDKHSLMHILTSSCRLLLHPIDAVRFEAASTINWCLLLRWKNLLSCRPNSTTEHHTDEMSSNSSNCRIVTGISDQSEVNELDRKNNQICKTSTPLLCCNFSSSSSCAERLQNQLVTQFNNKPPSLILNREQVTSMNFGNDSLEPIEYLIQMMKILTDDQGSVNARKASAEQVIIFIRRPALLSAWRIHHGPEFIVNWITNAVNEMVLSIKSTQSQDLFNPLINPNSPVAVLTPLVVQIACLAAIWDTSTRIIFFWEPDFLSNIIYLLIVFPGAKNFQRDLIDLITLIAFTAVIQVSNESPVCLPQEVVAGYLLPFACPTYSFNSQWRGSNSEELVSPFRSLSKLANCTNEDENTQILRCLVKRNFRYLWAFACHKGVSNLILHTLSMVGAIPDPNLVNPSNLDICLKRAREYSPLLNQFSLSCLDITLLLVSHPTSSFLLSLTCIRQATNHSYLLKSLGLLYRSLSAHKIQYYHYPICNSMSYANDTQMDTCKVSWWIYAKLDRFMTTLPSCSADYNLLASVLCTIHEVGFHLMPSSLNYFSQSSKEYLCNWIMSLIGDTQGPLSYCLLQPKAGIGETDSSRLISAKKYLIYHSLPYLLSDLFDSFGKLDNMTENISSDVFKKYVESNMADPKVYEVCFQWACNTLEEFVSSPFSDLVRLNRLVGILARLTSVKFTEIVRVLYDDGLLERILNPVSKILTTFIQRRNHLANNSFMGSSNIVLLLMTMNNLIHNLSAQSFLRQLDLNDVLSNNMEYFHKYIAWIDEEWLLQSLTYRHTEIRALALSILSRVCLVPVWLHRLTTRSISTETRTRLFSHSLMWSSPGSIWELAFHFLMDPNEACWVRAMASHLLINLTLLPMNPKDSVLCFPPSINELTSNNSEEETRQMNSIDTSEALPVTTTATTVRRLTATNNILHSDVVVTMNLQDILNSNQFSQQLKDNITHLIDVLKPWIDELFTEENVIIGIDQQLQSIPVLRSEPPKNIIMPVYVDCDTNLYLIGLPALYQFLVSKTFFKYLNRLIISHMPQTMFTLSQWHRIAFQSCNKTEQTVTVTSLTETQSFPKITTPHTTPREASTTATTTTTGTHQFTDSTLNGTNNTTSSDCYSSHICTPLLLSSVIHLLANLMHHLPKFILSELKLQRISSLLMNIIDPNLLEAIILQTHALTSVETNHIYTKRSVDCNAKTILNSKNSCKELIQCYTNCIHVLRCQTAMSEETRMNLMSDALFLTRIIKILTIPISYIDVMASLWQEIFLLLTCLLTHSNDDNSKSLNLRLILKPLANVFSQFLDIILTFIDKAELELSRECKDRQSTTKFCVHARIGLQLLTVIMSNQRPVSLNPVVNCLESETFNNSKYSNSDKSIPGIVYLTRRLVKLSNSYQCLPSLFSSLDGVSPRMPNHSSVAVIINYKKAIDNALRTLIGICHAFKITVVEDGFIEESIAKLQLLCAKMELSCSNVNILPESDKLSSCDSRRSLSSRGSTSIDQKCERRQQTLSTWLKLSDEMISNIEILHNLVYMCPEARMRAIESGIIQLIICIWSLALQDTRILHALLSLLTNLTADCPQASTILVNPPNSMKIIPNILPLSSENSSSRSNIQTNRSKSDAPIFIFNSSNSVMTNNSFIQSLCNLIPLYNNLVLTESNNAWSCNTMGTNVCGKPVGTTQQEITWKLVFHLLANMVWATETRSSLLKSKLLNQISGFSPRVMVKTRRDHFMLTLWLEFLVNLSFSRDGQQMLLCQSNLPSILVSCVTHCKPGNRDMALIILRNLCTNNTLKSRLLTGNLDVLGCFRDILLDANLDSHALHSITVVVSAIEASISGNKKICVFMKSNSFLRYLTHFWELYQTRSEFLSIFPRIRSLIMKLQE</sequence>
<dbReference type="PANTHER" id="PTHR31691:SF1">
    <property type="entry name" value="ROTATIN"/>
    <property type="match status" value="1"/>
</dbReference>
<dbReference type="GO" id="GO:0032053">
    <property type="term" value="P:ciliary basal body organization"/>
    <property type="evidence" value="ECO:0007669"/>
    <property type="project" value="TreeGrafter"/>
</dbReference>
<name>A0AA85KH88_TRIRE</name>
<dbReference type="SUPFAM" id="SSF48371">
    <property type="entry name" value="ARM repeat"/>
    <property type="match status" value="1"/>
</dbReference>
<evidence type="ECO:0000256" key="1">
    <source>
        <dbReference type="SAM" id="MobiDB-lite"/>
    </source>
</evidence>
<accession>A0AA85KH88</accession>
<dbReference type="Gene3D" id="1.25.10.10">
    <property type="entry name" value="Leucine-rich Repeat Variant"/>
    <property type="match status" value="1"/>
</dbReference>
<dbReference type="GO" id="GO:0036064">
    <property type="term" value="C:ciliary basal body"/>
    <property type="evidence" value="ECO:0007669"/>
    <property type="project" value="InterPro"/>
</dbReference>
<evidence type="ECO:0008006" key="4">
    <source>
        <dbReference type="Google" id="ProtNLM"/>
    </source>
</evidence>
<evidence type="ECO:0000313" key="2">
    <source>
        <dbReference type="Proteomes" id="UP000050795"/>
    </source>
</evidence>
<dbReference type="InterPro" id="IPR016024">
    <property type="entry name" value="ARM-type_fold"/>
</dbReference>
<organism evidence="2 3">
    <name type="scientific">Trichobilharzia regenti</name>
    <name type="common">Nasal bird schistosome</name>
    <dbReference type="NCBI Taxonomy" id="157069"/>
    <lineage>
        <taxon>Eukaryota</taxon>
        <taxon>Metazoa</taxon>
        <taxon>Spiralia</taxon>
        <taxon>Lophotrochozoa</taxon>
        <taxon>Platyhelminthes</taxon>
        <taxon>Trematoda</taxon>
        <taxon>Digenea</taxon>
        <taxon>Strigeidida</taxon>
        <taxon>Schistosomatoidea</taxon>
        <taxon>Schistosomatidae</taxon>
        <taxon>Trichobilharzia</taxon>
    </lineage>
</organism>
<feature type="region of interest" description="Disordered" evidence="1">
    <location>
        <begin position="1915"/>
        <end position="1945"/>
    </location>
</feature>
<dbReference type="Proteomes" id="UP000050795">
    <property type="component" value="Unassembled WGS sequence"/>
</dbReference>
<dbReference type="GO" id="GO:0005814">
    <property type="term" value="C:centriole"/>
    <property type="evidence" value="ECO:0007669"/>
    <property type="project" value="TreeGrafter"/>
</dbReference>
<dbReference type="GO" id="GO:0010457">
    <property type="term" value="P:centriole-centriole cohesion"/>
    <property type="evidence" value="ECO:0007669"/>
    <property type="project" value="TreeGrafter"/>
</dbReference>
<dbReference type="InterPro" id="IPR011989">
    <property type="entry name" value="ARM-like"/>
</dbReference>
<evidence type="ECO:0000313" key="3">
    <source>
        <dbReference type="WBParaSite" id="TREG1_86580.1"/>
    </source>
</evidence>
<dbReference type="WBParaSite" id="TREG1_86580.1">
    <property type="protein sequence ID" value="TREG1_86580.1"/>
    <property type="gene ID" value="TREG1_86580"/>
</dbReference>
<proteinExistence type="predicted"/>
<reference evidence="3" key="2">
    <citation type="submission" date="2023-11" db="UniProtKB">
        <authorList>
            <consortium name="WormBaseParasite"/>
        </authorList>
    </citation>
    <scope>IDENTIFICATION</scope>
</reference>
<feature type="compositionally biased region" description="Low complexity" evidence="1">
    <location>
        <begin position="1925"/>
        <end position="1945"/>
    </location>
</feature>
<dbReference type="GO" id="GO:0005813">
    <property type="term" value="C:centrosome"/>
    <property type="evidence" value="ECO:0007669"/>
    <property type="project" value="InterPro"/>
</dbReference>
<dbReference type="PANTHER" id="PTHR31691">
    <property type="entry name" value="ROTATIN"/>
    <property type="match status" value="1"/>
</dbReference>
<protein>
    <recommendedName>
        <fullName evidence="4">Rotatin N-terminal domain-containing protein</fullName>
    </recommendedName>
</protein>
<reference evidence="2" key="1">
    <citation type="submission" date="2022-06" db="EMBL/GenBank/DDBJ databases">
        <authorList>
            <person name="Berger JAMES D."/>
            <person name="Berger JAMES D."/>
        </authorList>
    </citation>
    <scope>NUCLEOTIDE SEQUENCE [LARGE SCALE GENOMIC DNA]</scope>
</reference>
<keyword evidence="2" id="KW-1185">Reference proteome</keyword>